<name>A0A409XNM6_PSICY</name>
<dbReference type="PANTHER" id="PTHR38926">
    <property type="entry name" value="F-BOX DOMAIN CONTAINING PROTEIN, EXPRESSED"/>
    <property type="match status" value="1"/>
</dbReference>
<dbReference type="InterPro" id="IPR006553">
    <property type="entry name" value="Leu-rich_rpt_Cys-con_subtyp"/>
</dbReference>
<sequence length="529" mass="60359">MSVMLADIDVHAVHQAIFEHEREIGIIDHEIESLLQSVRRLQFQKDLHHAEIRKCKGKITLASRLPPEILAYIFELCVLDGRTRTPLVVSHVCSAWRIASTIPTVWSHVYINLDSRHPCQRTQLWLRNSRHTLLTIEIEIGAETSQLKSTMEVLMAEIWRWKTLIIKSSLLDPVNQVLQVCDTPASQLRTIEISVDQEFLLEPDGADDNGHELLGLRALSINAPLLRTLRIHRNLLPGRHTLPLSITELTLQLPNHHGPTIIHSMLSIIRLLEELSNLEVLVVEVPNGNNQTFSLNAQSGHTVELANLRSLTLMGDNNIFGLLPHLRTPFLTHLTLRSSLNYPQAQHTSGWIYEFLQESCPPITLLELRDLAVDPILYSQMFDRLPLLEDLRLHDSDILDDMLLQLQGPHGLCPMLKRLDLRWCGRLSGRALVNLVRSRLSSCVDGDESVLLASKSIMEVALINCSFVKEEDIVDLAEMTICRLIHRGQTDFCYAYACCDNERYRRRLKQRSLFHPALRQNYAASRLVF</sequence>
<reference evidence="2 3" key="1">
    <citation type="journal article" date="2018" name="Evol. Lett.">
        <title>Horizontal gene cluster transfer increased hallucinogenic mushroom diversity.</title>
        <authorList>
            <person name="Reynolds H.T."/>
            <person name="Vijayakumar V."/>
            <person name="Gluck-Thaler E."/>
            <person name="Korotkin H.B."/>
            <person name="Matheny P.B."/>
            <person name="Slot J.C."/>
        </authorList>
    </citation>
    <scope>NUCLEOTIDE SEQUENCE [LARGE SCALE GENOMIC DNA]</scope>
    <source>
        <strain evidence="2 3">2631</strain>
    </source>
</reference>
<protein>
    <recommendedName>
        <fullName evidence="1">F-box domain-containing protein</fullName>
    </recommendedName>
</protein>
<dbReference type="Pfam" id="PF12937">
    <property type="entry name" value="F-box-like"/>
    <property type="match status" value="1"/>
</dbReference>
<dbReference type="OrthoDB" id="3063971at2759"/>
<organism evidence="2 3">
    <name type="scientific">Psilocybe cyanescens</name>
    <dbReference type="NCBI Taxonomy" id="93625"/>
    <lineage>
        <taxon>Eukaryota</taxon>
        <taxon>Fungi</taxon>
        <taxon>Dikarya</taxon>
        <taxon>Basidiomycota</taxon>
        <taxon>Agaricomycotina</taxon>
        <taxon>Agaricomycetes</taxon>
        <taxon>Agaricomycetidae</taxon>
        <taxon>Agaricales</taxon>
        <taxon>Agaricineae</taxon>
        <taxon>Strophariaceae</taxon>
        <taxon>Psilocybe</taxon>
    </lineage>
</organism>
<evidence type="ECO:0000313" key="3">
    <source>
        <dbReference type="Proteomes" id="UP000283269"/>
    </source>
</evidence>
<dbReference type="Proteomes" id="UP000283269">
    <property type="component" value="Unassembled WGS sequence"/>
</dbReference>
<dbReference type="SUPFAM" id="SSF52047">
    <property type="entry name" value="RNI-like"/>
    <property type="match status" value="1"/>
</dbReference>
<dbReference type="Gene3D" id="1.20.1280.50">
    <property type="match status" value="1"/>
</dbReference>
<proteinExistence type="predicted"/>
<dbReference type="STRING" id="93625.A0A409XNM6"/>
<dbReference type="EMBL" id="NHYD01001049">
    <property type="protein sequence ID" value="PPQ92399.1"/>
    <property type="molecule type" value="Genomic_DNA"/>
</dbReference>
<dbReference type="InterPro" id="IPR032675">
    <property type="entry name" value="LRR_dom_sf"/>
</dbReference>
<dbReference type="SMART" id="SM00367">
    <property type="entry name" value="LRR_CC"/>
    <property type="match status" value="2"/>
</dbReference>
<dbReference type="Gene3D" id="3.80.10.10">
    <property type="entry name" value="Ribonuclease Inhibitor"/>
    <property type="match status" value="1"/>
</dbReference>
<dbReference type="InterPro" id="IPR036047">
    <property type="entry name" value="F-box-like_dom_sf"/>
</dbReference>
<dbReference type="InterPro" id="IPR001810">
    <property type="entry name" value="F-box_dom"/>
</dbReference>
<evidence type="ECO:0000313" key="2">
    <source>
        <dbReference type="EMBL" id="PPQ92399.1"/>
    </source>
</evidence>
<gene>
    <name evidence="2" type="ORF">CVT25_008749</name>
</gene>
<feature type="domain" description="F-box" evidence="1">
    <location>
        <begin position="63"/>
        <end position="111"/>
    </location>
</feature>
<dbReference type="SUPFAM" id="SSF81383">
    <property type="entry name" value="F-box domain"/>
    <property type="match status" value="1"/>
</dbReference>
<dbReference type="InParanoid" id="A0A409XNM6"/>
<dbReference type="AlphaFoldDB" id="A0A409XNM6"/>
<comment type="caution">
    <text evidence="2">The sequence shown here is derived from an EMBL/GenBank/DDBJ whole genome shotgun (WGS) entry which is preliminary data.</text>
</comment>
<evidence type="ECO:0000259" key="1">
    <source>
        <dbReference type="Pfam" id="PF12937"/>
    </source>
</evidence>
<keyword evidence="3" id="KW-1185">Reference proteome</keyword>
<dbReference type="PANTHER" id="PTHR38926:SF5">
    <property type="entry name" value="F-BOX AND LEUCINE-RICH REPEAT PROTEIN 6"/>
    <property type="match status" value="1"/>
</dbReference>
<accession>A0A409XNM6</accession>